<reference evidence="4" key="1">
    <citation type="submission" date="2020-04" db="EMBL/GenBank/DDBJ databases">
        <authorList>
            <person name="Alioto T."/>
            <person name="Alioto T."/>
            <person name="Gomez Garrido J."/>
        </authorList>
    </citation>
    <scope>NUCLEOTIDE SEQUENCE</scope>
    <source>
        <strain evidence="4">A484AB</strain>
    </source>
</reference>
<accession>A0A7D9EC92</accession>
<dbReference type="SMART" id="SM00028">
    <property type="entry name" value="TPR"/>
    <property type="match status" value="7"/>
</dbReference>
<proteinExistence type="predicted"/>
<dbReference type="Gene3D" id="1.25.40.10">
    <property type="entry name" value="Tetratricopeptide repeat domain"/>
    <property type="match status" value="3"/>
</dbReference>
<dbReference type="InterPro" id="IPR011990">
    <property type="entry name" value="TPR-like_helical_dom_sf"/>
</dbReference>
<dbReference type="InterPro" id="IPR005105">
    <property type="entry name" value="GlnD_Uridyltrans_N"/>
</dbReference>
<dbReference type="PANTHER" id="PTHR19959:SF119">
    <property type="entry name" value="FUNGAL LIPASE-LIKE DOMAIN-CONTAINING PROTEIN"/>
    <property type="match status" value="1"/>
</dbReference>
<dbReference type="Pfam" id="PF13181">
    <property type="entry name" value="TPR_8"/>
    <property type="match status" value="1"/>
</dbReference>
<dbReference type="PROSITE" id="PS50005">
    <property type="entry name" value="TPR"/>
    <property type="match status" value="2"/>
</dbReference>
<protein>
    <submittedName>
        <fullName evidence="4">PREDICTED: uncharacterized protein LOC109461575</fullName>
    </submittedName>
</protein>
<dbReference type="SUPFAM" id="SSF48452">
    <property type="entry name" value="TPR-like"/>
    <property type="match status" value="3"/>
</dbReference>
<keyword evidence="5" id="KW-1185">Reference proteome</keyword>
<gene>
    <name evidence="4" type="ORF">PACLA_8A062264</name>
</gene>
<dbReference type="GO" id="GO:0008773">
    <property type="term" value="F:[protein-PII] uridylyltransferase activity"/>
    <property type="evidence" value="ECO:0007669"/>
    <property type="project" value="InterPro"/>
</dbReference>
<organism evidence="4 5">
    <name type="scientific">Paramuricea clavata</name>
    <name type="common">Red gorgonian</name>
    <name type="synonym">Violescent sea-whip</name>
    <dbReference type="NCBI Taxonomy" id="317549"/>
    <lineage>
        <taxon>Eukaryota</taxon>
        <taxon>Metazoa</taxon>
        <taxon>Cnidaria</taxon>
        <taxon>Anthozoa</taxon>
        <taxon>Octocorallia</taxon>
        <taxon>Malacalcyonacea</taxon>
        <taxon>Plexauridae</taxon>
        <taxon>Paramuricea</taxon>
    </lineage>
</organism>
<dbReference type="InterPro" id="IPR019734">
    <property type="entry name" value="TPR_rpt"/>
</dbReference>
<evidence type="ECO:0000259" key="3">
    <source>
        <dbReference type="Pfam" id="PF03445"/>
    </source>
</evidence>
<dbReference type="Proteomes" id="UP001152795">
    <property type="component" value="Unassembled WGS sequence"/>
</dbReference>
<dbReference type="Pfam" id="PF07719">
    <property type="entry name" value="TPR_2"/>
    <property type="match status" value="1"/>
</dbReference>
<sequence length="1710" mass="194220">MMGTETNKAEECKFGPYTAPNYDFERTLHWLPGDRHYLQGSHQDFIDLFSLEDYKDGNTVKQSDPTELIETAKRTLAKGELEIAENYLIKTMRTVMLDNSHKRNPEAYRYLAEVLERKAQDMNLDLLQRQLYLLQAAALYNFVCSYLKTEDVEGELSKNLSKIVSRKLVDIQDNMVAMVGGNPLYCKFDPELKKNELKNLRNEVEKSLESMECRRSSKNQDPLNKCDVRQMPKDEIEEIKGLSDTISIRMKQFLAGIINECLELLGTPPCDYDVIVLGSLARNEMTPYSDFEWAILTNSEEEKCKVFFRNLTNLVHLQIINLGETILPGMNIEAINKGWFFDDITARGVSFDGFLPQACKTPLGNMPLGNMPKYELIHTPEKMADFQSNDWYRKNWKLGDTLLTVSPLQPDKHILVDAYRKEVAKIMSCPCDSECCEHDASCGTWPTRGSCRGLNTLRKDVSCYGDVMTGNNDLDDGKFYDVKKEIYRLTDRVFAALAKCYEFDANGTFAILDELYKREIISSEARDNLASASAIAIKLRISTYLKAGKQGEQLKESSNEETGKLTSLYCMPNNEELFQFFFIAIPLYEELRKFKAAGNVLLSLTHNPFFDDSDVTMGHVYCRLLNYDDALKCYDRALQQDPENLSIEIRRISAALCITKGTEETDKIRENLETLLKKIDQSWTEPHQETAPFANRLDLEESRQLLEVLLSVSSFCDCPEYFVLAEKIFSAVEGNKHSAARELLMMKFAFIKHIPANIVQQYSIDAITSELTSSIDEEGVSTKSIVWLNMLGEFLYNQGKTDKAYRCFQRALSMEHHLYGTKPNVKMMTSLYFLGTTSKDLFMCRESKFYFESLVQLFESFGGLASKLMVKKAYLQLAWLGDVMEYSTEEAQCYLEKGLKTTTGSRNDTELKLDCALYCKLATTFHAKHNQEQAWKSALDGKACLLGIEDRVTMICRLAGTLAEINKTNEGILILKEEISQKLTSQSQMEEKVVCLMKLGKLCVEQGLASDAENYYKQALKILVDMQNDECNFVISECRIGISKAIMMDNRVSEARTVLDEAFIAAKTLPASFKKYYFLWEIGKLCEKLGDISLARQCFNKALWTCKEESNVDKKLPMWEFSLEMKLGDLAKKARQSHYDRAAEILWQHVATGQADSLTVLLFLFWVGKYTYVDLYETIRLLFETLKVSEKVYGTNESNEMVTKILGHLSDTYFMTGDIQASIKYRELLINMEMDLHLSNPFHEHISQNLMMLAFFFLETPGGIETVERAYKFLLSAQKDRASTHGTAKANAARCFTPLGILFYTLGDLEKAETSNEIASQLFSEIHESVEREKLPCKTMCDMMKKILPSKDISPLHTKKLSEYIAGLFPTICNIKHNRDQMLSNRFNLAVALGLFPDDSLNPESSSLGVINLKRHFQLDALEKKTGNVNQAPKIQTSLLAQDLSLYQSCPFGYVEKLISDAIKAKEDNSPGGGIGSLALALQLQSNWRQKTKILKLRGECYLSRGDFRTAAIYFTEAVSVYDGETVDNRDDLCEYSEVLIGLIKSEMLCQNIAAAWLKCQEAMKLVSDYEHRESVHLQAVEVFYLGAKCMDILSESEENKDDKLAQACLLCQQALAFIKNVDHTRNTSELVEELGSSKRGKLFALKCEVQLLLAASFLKLHKKEEAKRILKEMEELLINIAADFESLAANSMPGGKPGSVSYFHGLVEY</sequence>
<evidence type="ECO:0000313" key="4">
    <source>
        <dbReference type="EMBL" id="CAB4006256.1"/>
    </source>
</evidence>
<keyword evidence="2" id="KW-0802">TPR repeat</keyword>
<name>A0A7D9EC92_PARCT</name>
<keyword evidence="1" id="KW-0677">Repeat</keyword>
<evidence type="ECO:0000256" key="2">
    <source>
        <dbReference type="ARBA" id="ARBA00022803"/>
    </source>
</evidence>
<dbReference type="Pfam" id="PF03445">
    <property type="entry name" value="DUF294"/>
    <property type="match status" value="1"/>
</dbReference>
<dbReference type="PANTHER" id="PTHR19959">
    <property type="entry name" value="KINESIN LIGHT CHAIN"/>
    <property type="match status" value="1"/>
</dbReference>
<evidence type="ECO:0000313" key="5">
    <source>
        <dbReference type="Proteomes" id="UP001152795"/>
    </source>
</evidence>
<feature type="domain" description="Protein-PII uridylyltransferase N-terminal" evidence="3">
    <location>
        <begin position="244"/>
        <end position="326"/>
    </location>
</feature>
<comment type="caution">
    <text evidence="4">The sequence shown here is derived from an EMBL/GenBank/DDBJ whole genome shotgun (WGS) entry which is preliminary data.</text>
</comment>
<evidence type="ECO:0000256" key="1">
    <source>
        <dbReference type="ARBA" id="ARBA00022737"/>
    </source>
</evidence>
<dbReference type="EMBL" id="CACRXK020005460">
    <property type="protein sequence ID" value="CAB4006256.1"/>
    <property type="molecule type" value="Genomic_DNA"/>
</dbReference>
<dbReference type="InterPro" id="IPR013105">
    <property type="entry name" value="TPR_2"/>
</dbReference>